<protein>
    <submittedName>
        <fullName evidence="4">Uncharacterized protein LOC106011292</fullName>
    </submittedName>
</protein>
<feature type="compositionally biased region" description="Polar residues" evidence="1">
    <location>
        <begin position="1"/>
        <end position="21"/>
    </location>
</feature>
<gene>
    <name evidence="4" type="primary">LOC106011292</name>
</gene>
<feature type="transmembrane region" description="Helical" evidence="2">
    <location>
        <begin position="248"/>
        <end position="268"/>
    </location>
</feature>
<feature type="transmembrane region" description="Helical" evidence="2">
    <location>
        <begin position="313"/>
        <end position="335"/>
    </location>
</feature>
<reference evidence="4" key="1">
    <citation type="submission" date="2025-08" db="UniProtKB">
        <authorList>
            <consortium name="RefSeq"/>
        </authorList>
    </citation>
    <scope>IDENTIFICATION</scope>
</reference>
<feature type="compositionally biased region" description="Basic residues" evidence="1">
    <location>
        <begin position="427"/>
        <end position="440"/>
    </location>
</feature>
<dbReference type="GeneID" id="106011292"/>
<evidence type="ECO:0000313" key="4">
    <source>
        <dbReference type="RefSeq" id="XP_035824710.1"/>
    </source>
</evidence>
<sequence>MRQFQISRKQPRQQNMENSASEEPANDIRASLSPVILCLKIFGLYHEASDQRNFVEPSTTEITSIHNFVSSTTNLRPETSRSNKLSRRIPRCRINFSYGRIQCAVVFLLLFSNMVRFCEQSVYANKFELPFRLLTIMWYAQTTSASACLLWSCWKRSHLSTFYKQWQELMSDPVLTSLGMKTPRCRRAVLTITVIAIFFFFVNNAYLFIALFADIGLKESMQRVVCDPFPVNAWSLTTALSVQVLSSAAWTLPLSFAVGLTHIMTVYFKKMTDVIQTHIQDSTTGLPPALRDLRHYHLRLCQLLSILDRYLRVYLGSLYLCTVVNVSFLMYHMVFNQLDTVSVFVSLFWLVSLFTGVSVISISASRLHDAVVVNVSFLMYHMVFNRLDTVSVFVGLFWLVSLFTGISVISISASRLHDAKNDSHNHHCHYHHHHHHHHNHNYTNKL</sequence>
<feature type="region of interest" description="Disordered" evidence="1">
    <location>
        <begin position="1"/>
        <end position="24"/>
    </location>
</feature>
<dbReference type="Proteomes" id="UP000694888">
    <property type="component" value="Unplaced"/>
</dbReference>
<name>A0ABM1VQL8_APLCA</name>
<keyword evidence="2" id="KW-0472">Membrane</keyword>
<feature type="transmembrane region" description="Helical" evidence="2">
    <location>
        <begin position="341"/>
        <end position="360"/>
    </location>
</feature>
<feature type="region of interest" description="Disordered" evidence="1">
    <location>
        <begin position="427"/>
        <end position="446"/>
    </location>
</feature>
<feature type="transmembrane region" description="Helical" evidence="2">
    <location>
        <begin position="390"/>
        <end position="411"/>
    </location>
</feature>
<proteinExistence type="predicted"/>
<evidence type="ECO:0000313" key="3">
    <source>
        <dbReference type="Proteomes" id="UP000694888"/>
    </source>
</evidence>
<feature type="transmembrane region" description="Helical" evidence="2">
    <location>
        <begin position="97"/>
        <end position="116"/>
    </location>
</feature>
<keyword evidence="2" id="KW-1133">Transmembrane helix</keyword>
<evidence type="ECO:0000256" key="1">
    <source>
        <dbReference type="SAM" id="MobiDB-lite"/>
    </source>
</evidence>
<accession>A0ABM1VQL8</accession>
<keyword evidence="2" id="KW-0812">Transmembrane</keyword>
<organism evidence="3 4">
    <name type="scientific">Aplysia californica</name>
    <name type="common">California sea hare</name>
    <dbReference type="NCBI Taxonomy" id="6500"/>
    <lineage>
        <taxon>Eukaryota</taxon>
        <taxon>Metazoa</taxon>
        <taxon>Spiralia</taxon>
        <taxon>Lophotrochozoa</taxon>
        <taxon>Mollusca</taxon>
        <taxon>Gastropoda</taxon>
        <taxon>Heterobranchia</taxon>
        <taxon>Euthyneura</taxon>
        <taxon>Tectipleura</taxon>
        <taxon>Aplysiida</taxon>
        <taxon>Aplysioidea</taxon>
        <taxon>Aplysiidae</taxon>
        <taxon>Aplysia</taxon>
    </lineage>
</organism>
<keyword evidence="3" id="KW-1185">Reference proteome</keyword>
<dbReference type="RefSeq" id="XP_035824710.1">
    <property type="nucleotide sequence ID" value="XM_035968817.1"/>
</dbReference>
<evidence type="ECO:0000256" key="2">
    <source>
        <dbReference type="SAM" id="Phobius"/>
    </source>
</evidence>
<feature type="transmembrane region" description="Helical" evidence="2">
    <location>
        <begin position="188"/>
        <end position="213"/>
    </location>
</feature>
<feature type="transmembrane region" description="Helical" evidence="2">
    <location>
        <begin position="136"/>
        <end position="154"/>
    </location>
</feature>